<evidence type="ECO:0000313" key="8">
    <source>
        <dbReference type="Proteomes" id="UP000494165"/>
    </source>
</evidence>
<dbReference type="Gene3D" id="2.30.30.40">
    <property type="entry name" value="SH3 Domains"/>
    <property type="match status" value="3"/>
</dbReference>
<dbReference type="InterPro" id="IPR036028">
    <property type="entry name" value="SH3-like_dom_sf"/>
</dbReference>
<dbReference type="SUPFAM" id="SSF50044">
    <property type="entry name" value="SH3-domain"/>
    <property type="match status" value="3"/>
</dbReference>
<dbReference type="Pfam" id="PF07653">
    <property type="entry name" value="SH3_2"/>
    <property type="match status" value="1"/>
</dbReference>
<evidence type="ECO:0000259" key="6">
    <source>
        <dbReference type="PROSITE" id="PS50002"/>
    </source>
</evidence>
<organism evidence="7 8">
    <name type="scientific">Cloeon dipterum</name>
    <dbReference type="NCBI Taxonomy" id="197152"/>
    <lineage>
        <taxon>Eukaryota</taxon>
        <taxon>Metazoa</taxon>
        <taxon>Ecdysozoa</taxon>
        <taxon>Arthropoda</taxon>
        <taxon>Hexapoda</taxon>
        <taxon>Insecta</taxon>
        <taxon>Pterygota</taxon>
        <taxon>Palaeoptera</taxon>
        <taxon>Ephemeroptera</taxon>
        <taxon>Pisciforma</taxon>
        <taxon>Baetidae</taxon>
        <taxon>Cloeon</taxon>
    </lineage>
</organism>
<keyword evidence="4" id="KW-0472">Membrane</keyword>
<name>A0A8S1C5H7_9INSE</name>
<keyword evidence="3" id="KW-0175">Coiled coil</keyword>
<dbReference type="CDD" id="cd00174">
    <property type="entry name" value="SH3"/>
    <property type="match status" value="1"/>
</dbReference>
<dbReference type="InterPro" id="IPR050384">
    <property type="entry name" value="Endophilin_SH3RF"/>
</dbReference>
<dbReference type="PRINTS" id="PR00452">
    <property type="entry name" value="SH3DOMAIN"/>
</dbReference>
<evidence type="ECO:0000256" key="4">
    <source>
        <dbReference type="ARBA" id="ARBA00023136"/>
    </source>
</evidence>
<keyword evidence="2 5" id="KW-0728">SH3 domain</keyword>
<dbReference type="PRINTS" id="PR00499">
    <property type="entry name" value="P67PHOX"/>
</dbReference>
<evidence type="ECO:0000313" key="7">
    <source>
        <dbReference type="EMBL" id="CAB3363325.1"/>
    </source>
</evidence>
<accession>A0A8S1C5H7</accession>
<dbReference type="PANTHER" id="PTHR14167">
    <property type="entry name" value="SH3 DOMAIN-CONTAINING"/>
    <property type="match status" value="1"/>
</dbReference>
<dbReference type="PANTHER" id="PTHR14167:SF81">
    <property type="entry name" value="ENDOPHILIN-A"/>
    <property type="match status" value="1"/>
</dbReference>
<comment type="caution">
    <text evidence="7">The sequence shown here is derived from an EMBL/GenBank/DDBJ whole genome shotgun (WGS) entry which is preliminary data.</text>
</comment>
<dbReference type="OrthoDB" id="27823at2759"/>
<evidence type="ECO:0000256" key="1">
    <source>
        <dbReference type="ARBA" id="ARBA00004170"/>
    </source>
</evidence>
<dbReference type="PROSITE" id="PS50002">
    <property type="entry name" value="SH3"/>
    <property type="match status" value="2"/>
</dbReference>
<dbReference type="InterPro" id="IPR001452">
    <property type="entry name" value="SH3_domain"/>
</dbReference>
<sequence>MKLSSVVKDYLTTVPDELPVSKGDVVQVVTRVDRIWCECRLLTGDRQGKVPAGHLIELEPPQVEGDLIFFKGEFIIGTHKIDDNWWHGKCNAMEGMFPKSYVLELEREKNSVRQARVKTSMRAQMDEEIDLVEGDIVTVEKTWDKNYLYGCSQGKYGIFPAAFVTILADEEPEIELRNNAPADMPPAYRESFLPPKYEDSFPQANTTAPSLCNRSHVI</sequence>
<keyword evidence="8" id="KW-1185">Reference proteome</keyword>
<gene>
    <name evidence="7" type="ORF">CLODIP_2_CD02177</name>
</gene>
<dbReference type="AlphaFoldDB" id="A0A8S1C5H7"/>
<dbReference type="Proteomes" id="UP000494165">
    <property type="component" value="Unassembled WGS sequence"/>
</dbReference>
<comment type="subcellular location">
    <subcellularLocation>
        <location evidence="1">Membrane</location>
        <topology evidence="1">Peripheral membrane protein</topology>
    </subcellularLocation>
</comment>
<proteinExistence type="predicted"/>
<dbReference type="Pfam" id="PF00018">
    <property type="entry name" value="SH3_1"/>
    <property type="match status" value="2"/>
</dbReference>
<evidence type="ECO:0000256" key="5">
    <source>
        <dbReference type="PROSITE-ProRule" id="PRU00192"/>
    </source>
</evidence>
<dbReference type="SMART" id="SM00326">
    <property type="entry name" value="SH3"/>
    <property type="match status" value="3"/>
</dbReference>
<feature type="domain" description="SH3" evidence="6">
    <location>
        <begin position="110"/>
        <end position="169"/>
    </location>
</feature>
<evidence type="ECO:0000256" key="3">
    <source>
        <dbReference type="ARBA" id="ARBA00023054"/>
    </source>
</evidence>
<reference evidence="7 8" key="1">
    <citation type="submission" date="2020-04" db="EMBL/GenBank/DDBJ databases">
        <authorList>
            <person name="Alioto T."/>
            <person name="Alioto T."/>
            <person name="Gomez Garrido J."/>
        </authorList>
    </citation>
    <scope>NUCLEOTIDE SEQUENCE [LARGE SCALE GENOMIC DNA]</scope>
</reference>
<protein>
    <recommendedName>
        <fullName evidence="6">SH3 domain-containing protein</fullName>
    </recommendedName>
</protein>
<feature type="domain" description="SH3" evidence="6">
    <location>
        <begin position="1"/>
        <end position="60"/>
    </location>
</feature>
<evidence type="ECO:0000256" key="2">
    <source>
        <dbReference type="ARBA" id="ARBA00022443"/>
    </source>
</evidence>
<dbReference type="EMBL" id="CADEPI010000012">
    <property type="protein sequence ID" value="CAB3363325.1"/>
    <property type="molecule type" value="Genomic_DNA"/>
</dbReference>